<evidence type="ECO:0000313" key="3">
    <source>
        <dbReference type="EMBL" id="MFD1427550.1"/>
    </source>
</evidence>
<comment type="similarity">
    <text evidence="1">Belongs to the NAD(P)-dependent epimerase/dehydratase family.</text>
</comment>
<dbReference type="Gene3D" id="3.40.50.720">
    <property type="entry name" value="NAD(P)-binding Rossmann-like Domain"/>
    <property type="match status" value="1"/>
</dbReference>
<dbReference type="RefSeq" id="WP_380165669.1">
    <property type="nucleotide sequence ID" value="NZ_JBHTNU010000010.1"/>
</dbReference>
<accession>A0ABW4CD97</accession>
<reference evidence="4" key="1">
    <citation type="journal article" date="2019" name="Int. J. Syst. Evol. Microbiol.">
        <title>The Global Catalogue of Microorganisms (GCM) 10K type strain sequencing project: providing services to taxonomists for standard genome sequencing and annotation.</title>
        <authorList>
            <consortium name="The Broad Institute Genomics Platform"/>
            <consortium name="The Broad Institute Genome Sequencing Center for Infectious Disease"/>
            <person name="Wu L."/>
            <person name="Ma J."/>
        </authorList>
    </citation>
    <scope>NUCLEOTIDE SEQUENCE [LARGE SCALE GENOMIC DNA]</scope>
    <source>
        <strain evidence="4">S1</strain>
    </source>
</reference>
<protein>
    <submittedName>
        <fullName evidence="3">NAD-dependent epimerase/dehydratase family protein</fullName>
    </submittedName>
</protein>
<comment type="caution">
    <text evidence="3">The sequence shown here is derived from an EMBL/GenBank/DDBJ whole genome shotgun (WGS) entry which is preliminary data.</text>
</comment>
<dbReference type="Pfam" id="PF01370">
    <property type="entry name" value="Epimerase"/>
    <property type="match status" value="1"/>
</dbReference>
<dbReference type="PANTHER" id="PTHR43000">
    <property type="entry name" value="DTDP-D-GLUCOSE 4,6-DEHYDRATASE-RELATED"/>
    <property type="match status" value="1"/>
</dbReference>
<proteinExistence type="inferred from homology"/>
<sequence length="301" mass="34098">MILITGAAGYIGSKLIDLLAKKEIPMRAIDNFRVYPPPPINGVTIQPLDLTQADDVKKMVKGIDTIIHLGAISDISQCETHAKDAILINLLSLKYLVREAVRAGVKKIIFPSTFAVYDPQQKEITEQTLLNPSNFYGQLKKWAEELLLKEQVHLDVVIFRQSNVYGKGWVSKKTVVESFCKSFLENQPITINGSGQQTRNFIHVDDVVWAYYQGLSPSIRGIYNLGGKDTLSIWELAHLVNRVGEQSFNRSVPIIRKQKQAISEPKTHLITWNTEKTDRLFKGRTMKSLQKGIQEYFEDPD</sequence>
<name>A0ABW4CD97_9BACL</name>
<dbReference type="InterPro" id="IPR036291">
    <property type="entry name" value="NAD(P)-bd_dom_sf"/>
</dbReference>
<gene>
    <name evidence="3" type="ORF">ACFQ4Y_11600</name>
</gene>
<feature type="domain" description="NAD-dependent epimerase/dehydratase" evidence="2">
    <location>
        <begin position="2"/>
        <end position="226"/>
    </location>
</feature>
<keyword evidence="4" id="KW-1185">Reference proteome</keyword>
<dbReference type="CDD" id="cd08946">
    <property type="entry name" value="SDR_e"/>
    <property type="match status" value="1"/>
</dbReference>
<organism evidence="3 4">
    <name type="scientific">Kroppenstedtia sanguinis</name>
    <dbReference type="NCBI Taxonomy" id="1380684"/>
    <lineage>
        <taxon>Bacteria</taxon>
        <taxon>Bacillati</taxon>
        <taxon>Bacillota</taxon>
        <taxon>Bacilli</taxon>
        <taxon>Bacillales</taxon>
        <taxon>Thermoactinomycetaceae</taxon>
        <taxon>Kroppenstedtia</taxon>
    </lineage>
</organism>
<evidence type="ECO:0000259" key="2">
    <source>
        <dbReference type="Pfam" id="PF01370"/>
    </source>
</evidence>
<dbReference type="SUPFAM" id="SSF51735">
    <property type="entry name" value="NAD(P)-binding Rossmann-fold domains"/>
    <property type="match status" value="1"/>
</dbReference>
<dbReference type="EMBL" id="JBHTNU010000010">
    <property type="protein sequence ID" value="MFD1427550.1"/>
    <property type="molecule type" value="Genomic_DNA"/>
</dbReference>
<dbReference type="InterPro" id="IPR001509">
    <property type="entry name" value="Epimerase_deHydtase"/>
</dbReference>
<evidence type="ECO:0000313" key="4">
    <source>
        <dbReference type="Proteomes" id="UP001597282"/>
    </source>
</evidence>
<dbReference type="Proteomes" id="UP001597282">
    <property type="component" value="Unassembled WGS sequence"/>
</dbReference>
<evidence type="ECO:0000256" key="1">
    <source>
        <dbReference type="ARBA" id="ARBA00007637"/>
    </source>
</evidence>